<dbReference type="InterPro" id="IPR059060">
    <property type="entry name" value="Niban_1/2/3_dom"/>
</dbReference>
<dbReference type="PANTHER" id="PTHR14392:SF4">
    <property type="entry name" value="PROTEIN NIBAN 3"/>
    <property type="match status" value="1"/>
</dbReference>
<gene>
    <name evidence="5" type="primary">FAM129C</name>
</gene>
<dbReference type="Pfam" id="PF26086">
    <property type="entry name" value="Niban2"/>
    <property type="match status" value="1"/>
</dbReference>
<proteinExistence type="inferred from homology"/>
<comment type="similarity">
    <text evidence="1">Belongs to the Niban family.</text>
</comment>
<dbReference type="Gene3D" id="2.30.29.30">
    <property type="entry name" value="Pleckstrin-homology domain (PH domain)/Phosphotyrosine-binding domain (PTB)"/>
    <property type="match status" value="1"/>
</dbReference>
<accession>A0A3Q0FW36</accession>
<feature type="region of interest" description="Disordered" evidence="2">
    <location>
        <begin position="793"/>
        <end position="815"/>
    </location>
</feature>
<dbReference type="Pfam" id="PF26089">
    <property type="entry name" value="PH_Niban2"/>
    <property type="match status" value="1"/>
</dbReference>
<dbReference type="InterPro" id="IPR011993">
    <property type="entry name" value="PH-like_dom_sf"/>
</dbReference>
<dbReference type="AlphaFoldDB" id="A0A3Q0FW36"/>
<protein>
    <submittedName>
        <fullName evidence="5">Niban-like protein 2 isoform X1</fullName>
    </submittedName>
</protein>
<dbReference type="RefSeq" id="XP_025049948.1">
    <property type="nucleotide sequence ID" value="XM_025194163.1"/>
</dbReference>
<dbReference type="KEGG" id="asn:102385159"/>
<organism evidence="4 5">
    <name type="scientific">Alligator sinensis</name>
    <name type="common">Chinese alligator</name>
    <dbReference type="NCBI Taxonomy" id="38654"/>
    <lineage>
        <taxon>Eukaryota</taxon>
        <taxon>Metazoa</taxon>
        <taxon>Chordata</taxon>
        <taxon>Craniata</taxon>
        <taxon>Vertebrata</taxon>
        <taxon>Euteleostomi</taxon>
        <taxon>Archelosauria</taxon>
        <taxon>Archosauria</taxon>
        <taxon>Crocodylia</taxon>
        <taxon>Alligatoridae</taxon>
        <taxon>Alligatorinae</taxon>
        <taxon>Alligator</taxon>
    </lineage>
</organism>
<evidence type="ECO:0000256" key="1">
    <source>
        <dbReference type="ARBA" id="ARBA00010251"/>
    </source>
</evidence>
<evidence type="ECO:0000313" key="5">
    <source>
        <dbReference type="RefSeq" id="XP_025049948.1"/>
    </source>
</evidence>
<dbReference type="PANTHER" id="PTHR14392">
    <property type="entry name" value="NIBAN FAMILY MEMBER"/>
    <property type="match status" value="1"/>
</dbReference>
<dbReference type="SUPFAM" id="SSF50729">
    <property type="entry name" value="PH domain-like"/>
    <property type="match status" value="1"/>
</dbReference>
<name>A0A3Q0FW36_ALLSI</name>
<dbReference type="InParanoid" id="A0A3Q0FW36"/>
<reference evidence="5" key="1">
    <citation type="submission" date="2025-08" db="UniProtKB">
        <authorList>
            <consortium name="RefSeq"/>
        </authorList>
    </citation>
    <scope>IDENTIFICATION</scope>
</reference>
<feature type="domain" description="PH" evidence="3">
    <location>
        <begin position="74"/>
        <end position="201"/>
    </location>
</feature>
<dbReference type="CTD" id="199786"/>
<evidence type="ECO:0000256" key="2">
    <source>
        <dbReference type="SAM" id="MobiDB-lite"/>
    </source>
</evidence>
<dbReference type="GeneID" id="102385159"/>
<evidence type="ECO:0000259" key="3">
    <source>
        <dbReference type="PROSITE" id="PS50003"/>
    </source>
</evidence>
<dbReference type="Proteomes" id="UP000189705">
    <property type="component" value="Unplaced"/>
</dbReference>
<dbReference type="SMART" id="SM00233">
    <property type="entry name" value="PH"/>
    <property type="match status" value="1"/>
</dbReference>
<dbReference type="PROSITE" id="PS50003">
    <property type="entry name" value="PH_DOMAIN"/>
    <property type="match status" value="1"/>
</dbReference>
<keyword evidence="4" id="KW-1185">Reference proteome</keyword>
<dbReference type="CDD" id="cd23949">
    <property type="entry name" value="Niban-like"/>
    <property type="match status" value="1"/>
</dbReference>
<feature type="compositionally biased region" description="Polar residues" evidence="2">
    <location>
        <begin position="794"/>
        <end position="809"/>
    </location>
</feature>
<dbReference type="InterPro" id="IPR026088">
    <property type="entry name" value="Niban-like"/>
</dbReference>
<dbReference type="InterPro" id="IPR001849">
    <property type="entry name" value="PH_domain"/>
</dbReference>
<sequence>MPASPPLGEQVLRELGCPYSSLPGCTDAMVKNFMPYYQRQLAAAVLREISRELDAQSKPTLQLLQSQLWKPPNSLLHEGFLTQYHGDSHKWKENYFILLGDCRLECFDSKEAWGKGCEPRESTTLSGYLLVTTWREYTTLVNSLCQGFVGDYSHEDQDPLTDPPTEFLLFLYHPLRKHLCLCTDSAESQHTWKSALQDGIRYCSTVLQRRDNVEVEAFLEAVRFYRQGKGSYKVGDLLLGTEPEILSNVLVEDLLPVLQLQVLPNLRGSENRRRQTWCQFLEEVYMLVLSQISSEFLDFQKEQEKLHIQLEKKIRPDLDQMLTLKDQISRKLQAVVQSPAESCCRQEVEPDLDCVMEELMHPISQGFDMVRSRFVDRVDEMIAVVQSSSTSALQKEFLTLGKISQNPGFMYLCYEKAELYKDSLQGLKERFNFYSMTSLVLGAQNLMQQLMQNSIHTFQQLSEQHLSMANNRNQITQVLEKVKGRVLKKFDYDSSSMRKQFAQEWLLQIFLPFLLKSLEPQCKLELPKYESYVFADFSDIINVENIYEEMVLAILMEAVSKALKKASSQNRHNLYSDSFSCVPDSVDNLQRDAASEMRTGVEGGSAPSDIVTLIPSHIRETVLDVTEWNYEGGCAWVANAPKYEGQICLQVSTEALCTEEKSLCVSPDNRNWRNQVFGPDMQSENNAKMDNLNKNKHHDKSRTSSTGTKNPQEPDFTKECFADKCVAENLQEEWGKVDQGGQRHTEGSACNLAWNKDVGQSSKNGTSEKKQIYEGLVQDLDLCTECGDCPVGGSTPSARNRPASQTAQSGKPWDTNWLESTSVQVTDLAREASREDGNLTDGKLHGTATSHVASIQWERGRAGKNQCGWEMGTKIVDKGESSKGEVCNGQMTHLCPFPVKGTGNATRSQQLQVHSDEMIHEESYTPEMPPAINLETAKNAQQAFKNHGDVDGQIKSNSSAFLITGSLRYEDVQRTLIPEPNEARETACKISQPPEENEEEMLQADFSGTDRTVFLESLSIAIEMEVFQADLLEMDLEDKKPEKLLPTDSASEI</sequence>
<feature type="region of interest" description="Disordered" evidence="2">
    <location>
        <begin position="674"/>
        <end position="715"/>
    </location>
</feature>
<evidence type="ECO:0000313" key="4">
    <source>
        <dbReference type="Proteomes" id="UP000189705"/>
    </source>
</evidence>